<evidence type="ECO:0000313" key="2">
    <source>
        <dbReference type="EMBL" id="MEQ2188417.1"/>
    </source>
</evidence>
<dbReference type="Proteomes" id="UP001476798">
    <property type="component" value="Unassembled WGS sequence"/>
</dbReference>
<sequence length="110" mass="12646">MDDVQNKWDSQLGGEEEEKKGKTAKAKESKSPFSQSREEWRRKGKAIFIQIQLQLEGESSAREAEEENGGGEDVVICLRDYKRCWQSMIAYCVCKHTCMCVYVKSEAIFL</sequence>
<protein>
    <submittedName>
        <fullName evidence="2">Uncharacterized protein</fullName>
    </submittedName>
</protein>
<proteinExistence type="predicted"/>
<feature type="region of interest" description="Disordered" evidence="1">
    <location>
        <begin position="1"/>
        <end position="39"/>
    </location>
</feature>
<comment type="caution">
    <text evidence="2">The sequence shown here is derived from an EMBL/GenBank/DDBJ whole genome shotgun (WGS) entry which is preliminary data.</text>
</comment>
<evidence type="ECO:0000256" key="1">
    <source>
        <dbReference type="SAM" id="MobiDB-lite"/>
    </source>
</evidence>
<organism evidence="2 3">
    <name type="scientific">Goodea atripinnis</name>
    <dbReference type="NCBI Taxonomy" id="208336"/>
    <lineage>
        <taxon>Eukaryota</taxon>
        <taxon>Metazoa</taxon>
        <taxon>Chordata</taxon>
        <taxon>Craniata</taxon>
        <taxon>Vertebrata</taxon>
        <taxon>Euteleostomi</taxon>
        <taxon>Actinopterygii</taxon>
        <taxon>Neopterygii</taxon>
        <taxon>Teleostei</taxon>
        <taxon>Neoteleostei</taxon>
        <taxon>Acanthomorphata</taxon>
        <taxon>Ovalentaria</taxon>
        <taxon>Atherinomorphae</taxon>
        <taxon>Cyprinodontiformes</taxon>
        <taxon>Goodeidae</taxon>
        <taxon>Goodea</taxon>
    </lineage>
</organism>
<feature type="compositionally biased region" description="Basic and acidic residues" evidence="1">
    <location>
        <begin position="17"/>
        <end position="39"/>
    </location>
</feature>
<name>A0ABV0PY25_9TELE</name>
<reference evidence="2 3" key="1">
    <citation type="submission" date="2021-06" db="EMBL/GenBank/DDBJ databases">
        <authorList>
            <person name="Palmer J.M."/>
        </authorList>
    </citation>
    <scope>NUCLEOTIDE SEQUENCE [LARGE SCALE GENOMIC DNA]</scope>
    <source>
        <strain evidence="2 3">GA_2019</strain>
        <tissue evidence="2">Muscle</tissue>
    </source>
</reference>
<gene>
    <name evidence="2" type="ORF">GOODEAATRI_014758</name>
</gene>
<dbReference type="EMBL" id="JAHRIO010091017">
    <property type="protein sequence ID" value="MEQ2188417.1"/>
    <property type="molecule type" value="Genomic_DNA"/>
</dbReference>
<keyword evidence="3" id="KW-1185">Reference proteome</keyword>
<accession>A0ABV0PY25</accession>
<evidence type="ECO:0000313" key="3">
    <source>
        <dbReference type="Proteomes" id="UP001476798"/>
    </source>
</evidence>